<feature type="compositionally biased region" description="Basic and acidic residues" evidence="1">
    <location>
        <begin position="79"/>
        <end position="97"/>
    </location>
</feature>
<dbReference type="AlphaFoldDB" id="A0AAD9MFR8"/>
<name>A0AAD9MFR8_9PEZI</name>
<comment type="caution">
    <text evidence="2">The sequence shown here is derived from an EMBL/GenBank/DDBJ whole genome shotgun (WGS) entry which is preliminary data.</text>
</comment>
<protein>
    <submittedName>
        <fullName evidence="2">Uncharacterized protein</fullName>
    </submittedName>
</protein>
<proteinExistence type="predicted"/>
<reference evidence="2" key="1">
    <citation type="journal article" date="2023" name="Mol. Plant Microbe Interact.">
        <title>Elucidating the Obligate Nature and Biological Capacity of an Invasive Fungal Corn Pathogen.</title>
        <authorList>
            <person name="MacCready J.S."/>
            <person name="Roggenkamp E.M."/>
            <person name="Gdanetz K."/>
            <person name="Chilvers M.I."/>
        </authorList>
    </citation>
    <scope>NUCLEOTIDE SEQUENCE</scope>
    <source>
        <strain evidence="2">PM02</strain>
    </source>
</reference>
<evidence type="ECO:0000313" key="2">
    <source>
        <dbReference type="EMBL" id="KAK2074822.1"/>
    </source>
</evidence>
<evidence type="ECO:0000256" key="1">
    <source>
        <dbReference type="SAM" id="MobiDB-lite"/>
    </source>
</evidence>
<dbReference type="EMBL" id="JAQQPM010000008">
    <property type="protein sequence ID" value="KAK2074822.1"/>
    <property type="molecule type" value="Genomic_DNA"/>
</dbReference>
<dbReference type="Proteomes" id="UP001217918">
    <property type="component" value="Unassembled WGS sequence"/>
</dbReference>
<keyword evidence="3" id="KW-1185">Reference proteome</keyword>
<organism evidence="2 3">
    <name type="scientific">Phyllachora maydis</name>
    <dbReference type="NCBI Taxonomy" id="1825666"/>
    <lineage>
        <taxon>Eukaryota</taxon>
        <taxon>Fungi</taxon>
        <taxon>Dikarya</taxon>
        <taxon>Ascomycota</taxon>
        <taxon>Pezizomycotina</taxon>
        <taxon>Sordariomycetes</taxon>
        <taxon>Sordariomycetidae</taxon>
        <taxon>Phyllachorales</taxon>
        <taxon>Phyllachoraceae</taxon>
        <taxon>Phyllachora</taxon>
    </lineage>
</organism>
<sequence length="132" mass="13889">MPGLWCFGRQAKTPAPSSADPSAPRPAAHDRLPPWVAAQPASCSPSHQQQAQAGGGAAPAERKPKTGLRKRGMSLPQRPRGEDVTRHVYESRPRPREMLYFGAGAEGSRRGGGGGGQQGVKMGAGVRVAQTR</sequence>
<gene>
    <name evidence="2" type="ORF">P8C59_008996</name>
</gene>
<evidence type="ECO:0000313" key="3">
    <source>
        <dbReference type="Proteomes" id="UP001217918"/>
    </source>
</evidence>
<feature type="region of interest" description="Disordered" evidence="1">
    <location>
        <begin position="1"/>
        <end position="132"/>
    </location>
</feature>
<feature type="compositionally biased region" description="Low complexity" evidence="1">
    <location>
        <begin position="14"/>
        <end position="26"/>
    </location>
</feature>
<accession>A0AAD9MFR8</accession>